<evidence type="ECO:0000256" key="3">
    <source>
        <dbReference type="ARBA" id="ARBA00012438"/>
    </source>
</evidence>
<gene>
    <name evidence="24" type="ORF">MAE02_29050</name>
</gene>
<evidence type="ECO:0000256" key="4">
    <source>
        <dbReference type="ARBA" id="ARBA00021740"/>
    </source>
</evidence>
<keyword evidence="5" id="KW-1003">Cell membrane</keyword>
<evidence type="ECO:0000256" key="16">
    <source>
        <dbReference type="ARBA" id="ARBA00022777"/>
    </source>
</evidence>
<dbReference type="GO" id="GO:0005886">
    <property type="term" value="C:plasma membrane"/>
    <property type="evidence" value="ECO:0007669"/>
    <property type="project" value="UniProtKB-SubCell"/>
</dbReference>
<dbReference type="SMART" id="SM00086">
    <property type="entry name" value="PAC"/>
    <property type="match status" value="5"/>
</dbReference>
<evidence type="ECO:0000256" key="7">
    <source>
        <dbReference type="ARBA" id="ARBA00022543"/>
    </source>
</evidence>
<dbReference type="Pfam" id="PF08448">
    <property type="entry name" value="PAS_4"/>
    <property type="match status" value="2"/>
</dbReference>
<keyword evidence="7" id="KW-0600">Photoreceptor protein</keyword>
<dbReference type="PANTHER" id="PTHR43304">
    <property type="entry name" value="PHYTOCHROME-LIKE PROTEIN CPH1"/>
    <property type="match status" value="1"/>
</dbReference>
<dbReference type="FunFam" id="3.30.450.20:FF:000099">
    <property type="entry name" value="Sensory box sensor histidine kinase"/>
    <property type="match status" value="1"/>
</dbReference>
<feature type="domain" description="PAC" evidence="23">
    <location>
        <begin position="189"/>
        <end position="244"/>
    </location>
</feature>
<dbReference type="InterPro" id="IPR035965">
    <property type="entry name" value="PAS-like_dom_sf"/>
</dbReference>
<dbReference type="InterPro" id="IPR036890">
    <property type="entry name" value="HATPase_C_sf"/>
</dbReference>
<feature type="domain" description="PAS" evidence="22">
    <location>
        <begin position="372"/>
        <end position="442"/>
    </location>
</feature>
<evidence type="ECO:0000256" key="20">
    <source>
        <dbReference type="ARBA" id="ARBA00023136"/>
    </source>
</evidence>
<dbReference type="SUPFAM" id="SSF55785">
    <property type="entry name" value="PYP-like sensor domain (PAS domain)"/>
    <property type="match status" value="6"/>
</dbReference>
<evidence type="ECO:0000256" key="9">
    <source>
        <dbReference type="ARBA" id="ARBA00022606"/>
    </source>
</evidence>
<dbReference type="FunFam" id="2.10.70.100:FF:000001">
    <property type="entry name" value="Sensory transduction histidine kinase"/>
    <property type="match status" value="1"/>
</dbReference>
<evidence type="ECO:0000256" key="8">
    <source>
        <dbReference type="ARBA" id="ARBA00022553"/>
    </source>
</evidence>
<protein>
    <recommendedName>
        <fullName evidence="4">Blue-light-activated histidine kinase</fullName>
        <ecNumber evidence="3">2.7.13.3</ecNumber>
    </recommendedName>
</protein>
<dbReference type="NCBIfam" id="TIGR00229">
    <property type="entry name" value="sensory_box"/>
    <property type="match status" value="4"/>
</dbReference>
<keyword evidence="21" id="KW-0675">Receptor</keyword>
<keyword evidence="9" id="KW-0716">Sensory transduction</keyword>
<feature type="domain" description="PAC" evidence="23">
    <location>
        <begin position="319"/>
        <end position="371"/>
    </location>
</feature>
<dbReference type="Gene3D" id="3.30.450.20">
    <property type="entry name" value="PAS domain"/>
    <property type="match status" value="6"/>
</dbReference>
<evidence type="ECO:0000256" key="17">
    <source>
        <dbReference type="ARBA" id="ARBA00022840"/>
    </source>
</evidence>
<keyword evidence="12" id="KW-0808">Transferase</keyword>
<dbReference type="EC" id="2.7.13.3" evidence="3"/>
<dbReference type="InterPro" id="IPR000014">
    <property type="entry name" value="PAS"/>
</dbReference>
<evidence type="ECO:0000256" key="19">
    <source>
        <dbReference type="ARBA" id="ARBA00022991"/>
    </source>
</evidence>
<dbReference type="Pfam" id="PF07536">
    <property type="entry name" value="HWE_HK"/>
    <property type="match status" value="1"/>
</dbReference>
<dbReference type="CDD" id="cd00130">
    <property type="entry name" value="PAS"/>
    <property type="match status" value="3"/>
</dbReference>
<feature type="domain" description="PAS" evidence="22">
    <location>
        <begin position="498"/>
        <end position="552"/>
    </location>
</feature>
<keyword evidence="19" id="KW-0157">Chromophore</keyword>
<keyword evidence="10" id="KW-0285">Flavoprotein</keyword>
<dbReference type="AlphaFoldDB" id="A0A512BT84"/>
<dbReference type="EMBL" id="BJYU01000038">
    <property type="protein sequence ID" value="GEO15209.1"/>
    <property type="molecule type" value="Genomic_DNA"/>
</dbReference>
<evidence type="ECO:0000256" key="12">
    <source>
        <dbReference type="ARBA" id="ARBA00022679"/>
    </source>
</evidence>
<keyword evidence="17" id="KW-0067">ATP-binding</keyword>
<evidence type="ECO:0000256" key="11">
    <source>
        <dbReference type="ARBA" id="ARBA00022643"/>
    </source>
</evidence>
<evidence type="ECO:0000313" key="25">
    <source>
        <dbReference type="Proteomes" id="UP000321085"/>
    </source>
</evidence>
<dbReference type="GO" id="GO:0004673">
    <property type="term" value="F:protein histidine kinase activity"/>
    <property type="evidence" value="ECO:0007669"/>
    <property type="project" value="UniProtKB-EC"/>
</dbReference>
<dbReference type="Gene3D" id="3.30.565.10">
    <property type="entry name" value="Histidine kinase-like ATPase, C-terminal domain"/>
    <property type="match status" value="1"/>
</dbReference>
<keyword evidence="15" id="KW-0547">Nucleotide-binding</keyword>
<dbReference type="InterPro" id="IPR052162">
    <property type="entry name" value="Sensor_kinase/Photoreceptor"/>
</dbReference>
<dbReference type="InterPro" id="IPR000700">
    <property type="entry name" value="PAS-assoc_C"/>
</dbReference>
<comment type="caution">
    <text evidence="24">The sequence shown here is derived from an EMBL/GenBank/DDBJ whole genome shotgun (WGS) entry which is preliminary data.</text>
</comment>
<dbReference type="InterPro" id="IPR011102">
    <property type="entry name" value="Sig_transdc_His_kinase_HWE"/>
</dbReference>
<keyword evidence="18" id="KW-1133">Transmembrane helix</keyword>
<dbReference type="PROSITE" id="PS50112">
    <property type="entry name" value="PAS"/>
    <property type="match status" value="4"/>
</dbReference>
<keyword evidence="14" id="KW-0677">Repeat</keyword>
<name>A0A512BT84_9HYPH</name>
<keyword evidence="8" id="KW-0597">Phosphoprotein</keyword>
<evidence type="ECO:0000256" key="2">
    <source>
        <dbReference type="ARBA" id="ARBA00004429"/>
    </source>
</evidence>
<evidence type="ECO:0000256" key="1">
    <source>
        <dbReference type="ARBA" id="ARBA00000085"/>
    </source>
</evidence>
<accession>A0A512BT84</accession>
<feature type="domain" description="PAC" evidence="23">
    <location>
        <begin position="445"/>
        <end position="497"/>
    </location>
</feature>
<evidence type="ECO:0000259" key="23">
    <source>
        <dbReference type="PROSITE" id="PS50113"/>
    </source>
</evidence>
<evidence type="ECO:0000256" key="15">
    <source>
        <dbReference type="ARBA" id="ARBA00022741"/>
    </source>
</evidence>
<feature type="domain" description="PAC" evidence="23">
    <location>
        <begin position="572"/>
        <end position="624"/>
    </location>
</feature>
<evidence type="ECO:0000313" key="24">
    <source>
        <dbReference type="EMBL" id="GEO15209.1"/>
    </source>
</evidence>
<dbReference type="InterPro" id="IPR013656">
    <property type="entry name" value="PAS_4"/>
</dbReference>
<organism evidence="24 25">
    <name type="scientific">Microvirga aerophila</name>
    <dbReference type="NCBI Taxonomy" id="670291"/>
    <lineage>
        <taxon>Bacteria</taxon>
        <taxon>Pseudomonadati</taxon>
        <taxon>Pseudomonadota</taxon>
        <taxon>Alphaproteobacteria</taxon>
        <taxon>Hyphomicrobiales</taxon>
        <taxon>Methylobacteriaceae</taxon>
        <taxon>Microvirga</taxon>
    </lineage>
</organism>
<dbReference type="GO" id="GO:0009881">
    <property type="term" value="F:photoreceptor activity"/>
    <property type="evidence" value="ECO:0007669"/>
    <property type="project" value="UniProtKB-KW"/>
</dbReference>
<dbReference type="Pfam" id="PF13426">
    <property type="entry name" value="PAS_9"/>
    <property type="match status" value="1"/>
</dbReference>
<evidence type="ECO:0000256" key="21">
    <source>
        <dbReference type="ARBA" id="ARBA00023170"/>
    </source>
</evidence>
<feature type="domain" description="PAS" evidence="22">
    <location>
        <begin position="245"/>
        <end position="316"/>
    </location>
</feature>
<evidence type="ECO:0000256" key="13">
    <source>
        <dbReference type="ARBA" id="ARBA00022692"/>
    </source>
</evidence>
<dbReference type="InterPro" id="IPR001610">
    <property type="entry name" value="PAC"/>
</dbReference>
<keyword evidence="20" id="KW-0472">Membrane</keyword>
<dbReference type="Gene3D" id="2.10.70.100">
    <property type="match status" value="1"/>
</dbReference>
<dbReference type="GO" id="GO:0005524">
    <property type="term" value="F:ATP binding"/>
    <property type="evidence" value="ECO:0007669"/>
    <property type="project" value="UniProtKB-KW"/>
</dbReference>
<proteinExistence type="predicted"/>
<dbReference type="PROSITE" id="PS50113">
    <property type="entry name" value="PAC"/>
    <property type="match status" value="4"/>
</dbReference>
<dbReference type="InterPro" id="IPR013655">
    <property type="entry name" value="PAS_fold_3"/>
</dbReference>
<evidence type="ECO:0000256" key="18">
    <source>
        <dbReference type="ARBA" id="ARBA00022989"/>
    </source>
</evidence>
<feature type="domain" description="PAS" evidence="22">
    <location>
        <begin position="625"/>
        <end position="696"/>
    </location>
</feature>
<dbReference type="SMART" id="SM00911">
    <property type="entry name" value="HWE_HK"/>
    <property type="match status" value="1"/>
</dbReference>
<keyword evidence="16" id="KW-0418">Kinase</keyword>
<evidence type="ECO:0000256" key="6">
    <source>
        <dbReference type="ARBA" id="ARBA00022519"/>
    </source>
</evidence>
<evidence type="ECO:0000256" key="10">
    <source>
        <dbReference type="ARBA" id="ARBA00022630"/>
    </source>
</evidence>
<keyword evidence="13" id="KW-0812">Transmembrane</keyword>
<dbReference type="PANTHER" id="PTHR43304:SF1">
    <property type="entry name" value="PAC DOMAIN-CONTAINING PROTEIN"/>
    <property type="match status" value="1"/>
</dbReference>
<keyword evidence="25" id="KW-1185">Reference proteome</keyword>
<dbReference type="Pfam" id="PF08447">
    <property type="entry name" value="PAS_3"/>
    <property type="match status" value="3"/>
</dbReference>
<comment type="subcellular location">
    <subcellularLocation>
        <location evidence="2">Cell inner membrane</location>
        <topology evidence="2">Multi-pass membrane protein</topology>
    </subcellularLocation>
</comment>
<evidence type="ECO:0000256" key="5">
    <source>
        <dbReference type="ARBA" id="ARBA00022475"/>
    </source>
</evidence>
<reference evidence="24 25" key="1">
    <citation type="submission" date="2019-07" db="EMBL/GenBank/DDBJ databases">
        <title>Whole genome shotgun sequence of Microvirga aerophila NBRC 106136.</title>
        <authorList>
            <person name="Hosoyama A."/>
            <person name="Uohara A."/>
            <person name="Ohji S."/>
            <person name="Ichikawa N."/>
        </authorList>
    </citation>
    <scope>NUCLEOTIDE SEQUENCE [LARGE SCALE GENOMIC DNA]</scope>
    <source>
        <strain evidence="24 25">NBRC 106136</strain>
    </source>
</reference>
<keyword evidence="11" id="KW-0288">FMN</keyword>
<dbReference type="SMART" id="SM00091">
    <property type="entry name" value="PAS"/>
    <property type="match status" value="5"/>
</dbReference>
<evidence type="ECO:0000259" key="22">
    <source>
        <dbReference type="PROSITE" id="PS50112"/>
    </source>
</evidence>
<keyword evidence="6" id="KW-0997">Cell inner membrane</keyword>
<dbReference type="Proteomes" id="UP000321085">
    <property type="component" value="Unassembled WGS sequence"/>
</dbReference>
<evidence type="ECO:0000256" key="14">
    <source>
        <dbReference type="ARBA" id="ARBA00022737"/>
    </source>
</evidence>
<comment type="catalytic activity">
    <reaction evidence="1">
        <text>ATP + protein L-histidine = ADP + protein N-phospho-L-histidine.</text>
        <dbReference type="EC" id="2.7.13.3"/>
    </reaction>
</comment>
<sequence>MFIAWGQELGFLYNDSYSEILGAKHPAAMGRRFKDVWSEIWDDVEPLVTKALSGEATFHEDLPLMMQRKGFQEQTYFTFSYSPAHDESGSIGGVFCACTETTREVEARAAHQADKEYLHDLFKQAPGFVAILRGPDHVFELVNASYLQLVGHRDIVGKPVRQVLPELEGQGFFELVDGVYRSGEPFVGRNLAVKLQRQPGSPVEERFLDLVYQPIFDRTGRVTGIFAEGYDVTERVRAEVALRASEERLRRSQELGGALPYEWDITTNQLLAHPAFSKLYGLRSDEPLTYEAVTARIHPEDLSRVRATHQNAFKMGGPYEQEYRIVLSDGEIRWVMARGEPVYGESGEPNALAGVVIDISQRKSAELALAESEERFRLLADGAPALIWMSDETGRITFANRHYETMFGNPAAAVEGEGWKNIVHPDDVETFTLAFLKAFEQREPVSLNVRVKDRNRDTRWLRCEGVPRFDSSGGFLGFIGCNVDISEAKVSEIALRESEERHRILFEQAAAGVGHMDLDGRWLMVNQTLHDILGYTEGELIGRTLQSLTHPDHPDDDQPLLLALDAGEIPSFRCERRYIRKDGSAVWVETTVSLVRNHSGTPIYRVAIIQDIQNRKLGEEALRASESRLRLALDAGRMAVWESDSGTGTITTSPELNRLLGFPSDTSLTPEQIRSRYAPGARERLQAAASAALRRGERHAEEELEVIWPDGSHHWLLLRADLETRSGPDSIHIRATGIAFDITARKRWAEHQRILIDELNHRVKNTLATVQSLAAHTFRNTNEESRPALRAFEERLFALSRAHDVLTRENWDGAELGEVIKEVLEPYLRQSGKRFVIEGSPMRLAPGVALALAMALHELATNAAKYGALSVPSGRVSIGWTTNGEDPALLVLRWEERGGPPVTPPTRKGFGTRLIERMLATDLSGQVQLTFVPTGVVCVVKAPLKHQENLPESEPIRLVV</sequence>